<dbReference type="PANTHER" id="PTHR18640:SF5">
    <property type="entry name" value="SODIUM_BILE ACID COTRANSPORTER 7"/>
    <property type="match status" value="1"/>
</dbReference>
<feature type="transmembrane region" description="Helical" evidence="1">
    <location>
        <begin position="12"/>
        <end position="31"/>
    </location>
</feature>
<organism evidence="2 3">
    <name type="scientific">Gordonia alkaliphila</name>
    <dbReference type="NCBI Taxonomy" id="1053547"/>
    <lineage>
        <taxon>Bacteria</taxon>
        <taxon>Bacillati</taxon>
        <taxon>Actinomycetota</taxon>
        <taxon>Actinomycetes</taxon>
        <taxon>Mycobacteriales</taxon>
        <taxon>Gordoniaceae</taxon>
        <taxon>Gordonia</taxon>
    </lineage>
</organism>
<comment type="caution">
    <text evidence="2">The sequence shown here is derived from an EMBL/GenBank/DDBJ whole genome shotgun (WGS) entry which is preliminary data.</text>
</comment>
<accession>A0ABP8Z1B3</accession>
<proteinExistence type="predicted"/>
<keyword evidence="1" id="KW-0812">Transmembrane</keyword>
<evidence type="ECO:0000313" key="3">
    <source>
        <dbReference type="Proteomes" id="UP001500822"/>
    </source>
</evidence>
<keyword evidence="1" id="KW-0472">Membrane</keyword>
<dbReference type="EMBL" id="BAABIE010000003">
    <property type="protein sequence ID" value="GAA4743663.1"/>
    <property type="molecule type" value="Genomic_DNA"/>
</dbReference>
<dbReference type="Pfam" id="PF13593">
    <property type="entry name" value="SBF_like"/>
    <property type="match status" value="1"/>
</dbReference>
<dbReference type="PIRSF" id="PIRSF026166">
    <property type="entry name" value="UCP026166"/>
    <property type="match status" value="1"/>
</dbReference>
<dbReference type="Gene3D" id="1.20.1530.20">
    <property type="match status" value="1"/>
</dbReference>
<feature type="transmembrane region" description="Helical" evidence="1">
    <location>
        <begin position="133"/>
        <end position="156"/>
    </location>
</feature>
<evidence type="ECO:0000313" key="2">
    <source>
        <dbReference type="EMBL" id="GAA4743663.1"/>
    </source>
</evidence>
<reference evidence="3" key="1">
    <citation type="journal article" date="2019" name="Int. J. Syst. Evol. Microbiol.">
        <title>The Global Catalogue of Microorganisms (GCM) 10K type strain sequencing project: providing services to taxonomists for standard genome sequencing and annotation.</title>
        <authorList>
            <consortium name="The Broad Institute Genomics Platform"/>
            <consortium name="The Broad Institute Genome Sequencing Center for Infectious Disease"/>
            <person name="Wu L."/>
            <person name="Ma J."/>
        </authorList>
    </citation>
    <scope>NUCLEOTIDE SEQUENCE [LARGE SCALE GENOMIC DNA]</scope>
    <source>
        <strain evidence="3">JCM 18077</strain>
    </source>
</reference>
<gene>
    <name evidence="2" type="ORF">GCM10023217_10590</name>
</gene>
<dbReference type="Proteomes" id="UP001500822">
    <property type="component" value="Unassembled WGS sequence"/>
</dbReference>
<evidence type="ECO:0000256" key="1">
    <source>
        <dbReference type="SAM" id="Phobius"/>
    </source>
</evidence>
<dbReference type="RefSeq" id="WP_345312691.1">
    <property type="nucleotide sequence ID" value="NZ_BAABIE010000003.1"/>
</dbReference>
<dbReference type="InterPro" id="IPR016833">
    <property type="entry name" value="Put_Na-Bile_cotransptr"/>
</dbReference>
<dbReference type="InterPro" id="IPR038770">
    <property type="entry name" value="Na+/solute_symporter_sf"/>
</dbReference>
<protein>
    <submittedName>
        <fullName evidence="2">Bile acid:sodium symporter</fullName>
    </submittedName>
</protein>
<feature type="transmembrane region" description="Helical" evidence="1">
    <location>
        <begin position="106"/>
        <end position="126"/>
    </location>
</feature>
<feature type="transmembrane region" description="Helical" evidence="1">
    <location>
        <begin position="75"/>
        <end position="94"/>
    </location>
</feature>
<feature type="transmembrane region" description="Helical" evidence="1">
    <location>
        <begin position="37"/>
        <end position="54"/>
    </location>
</feature>
<sequence length="331" mass="35833">MFGRIMAKSPLDGFVLSIMLAVVVAAFLPATGVFAEVLDYVVIAAIALLFFLYGTRLHPREALEGLTHWRLHLTILSFTFILFPIVGFVLAPLLKHLIGADLSMGMLYLTLVPSTVQSSIAFTSIARGNVPGAIVSASVSNLLGVFLTPLLVVGLMSTDSGVQFSGASITKLMLEILLPFIVGQLLRPWVAPWLARYAEPTKYVDRGSIVLVVYVAFSEGVREGLWSLVSAWQVVLMTIIATVLVIVMLMLSGWLPKRLGFSREDTIAIQFCGTKKSLATGLPMATVLFAGSSVGLIVLPLMIFHQVQLILCSWLATRYGRQSEPEPAPAA</sequence>
<dbReference type="PANTHER" id="PTHR18640">
    <property type="entry name" value="SOLUTE CARRIER FAMILY 10 MEMBER 7"/>
    <property type="match status" value="1"/>
</dbReference>
<feature type="transmembrane region" description="Helical" evidence="1">
    <location>
        <begin position="231"/>
        <end position="256"/>
    </location>
</feature>
<keyword evidence="1" id="KW-1133">Transmembrane helix</keyword>
<name>A0ABP8Z1B3_9ACTN</name>
<keyword evidence="3" id="KW-1185">Reference proteome</keyword>
<feature type="transmembrane region" description="Helical" evidence="1">
    <location>
        <begin position="277"/>
        <end position="303"/>
    </location>
</feature>